<sequence>MNWNMANSREVAAAQKTFDRLVKQGYAAFGASSGTDAKRAITAFDPTMEEVVMVPRIVGG</sequence>
<organism evidence="1 2">
    <name type="scientific">Massilia eurypsychrophila</name>
    <dbReference type="NCBI Taxonomy" id="1485217"/>
    <lineage>
        <taxon>Bacteria</taxon>
        <taxon>Pseudomonadati</taxon>
        <taxon>Pseudomonadota</taxon>
        <taxon>Betaproteobacteria</taxon>
        <taxon>Burkholderiales</taxon>
        <taxon>Oxalobacteraceae</taxon>
        <taxon>Telluria group</taxon>
        <taxon>Massilia</taxon>
    </lineage>
</organism>
<accession>A0A2G8TID9</accession>
<proteinExistence type="predicted"/>
<keyword evidence="2" id="KW-1185">Reference proteome</keyword>
<dbReference type="AlphaFoldDB" id="A0A2G8TID9"/>
<gene>
    <name evidence="1" type="ORF">CR105_06435</name>
</gene>
<comment type="caution">
    <text evidence="1">The sequence shown here is derived from an EMBL/GenBank/DDBJ whole genome shotgun (WGS) entry which is preliminary data.</text>
</comment>
<evidence type="ECO:0000313" key="2">
    <source>
        <dbReference type="Proteomes" id="UP000230390"/>
    </source>
</evidence>
<dbReference type="Proteomes" id="UP000230390">
    <property type="component" value="Unassembled WGS sequence"/>
</dbReference>
<dbReference type="EMBL" id="PDOC01000003">
    <property type="protein sequence ID" value="PIL45709.1"/>
    <property type="molecule type" value="Genomic_DNA"/>
</dbReference>
<reference evidence="1 2" key="1">
    <citation type="submission" date="2017-10" db="EMBL/GenBank/DDBJ databases">
        <title>Massilia psychrophilum sp. nov., a novel purple-pigmented bacterium isolated from Tianshan glacier, Xinjiang Municipality, China.</title>
        <authorList>
            <person name="Wang H."/>
        </authorList>
    </citation>
    <scope>NUCLEOTIDE SEQUENCE [LARGE SCALE GENOMIC DNA]</scope>
    <source>
        <strain evidence="1 2">JCM 30074</strain>
    </source>
</reference>
<name>A0A2G8TID9_9BURK</name>
<protein>
    <submittedName>
        <fullName evidence="1">Uncharacterized protein</fullName>
    </submittedName>
</protein>
<evidence type="ECO:0000313" key="1">
    <source>
        <dbReference type="EMBL" id="PIL45709.1"/>
    </source>
</evidence>